<reference evidence="1 2" key="1">
    <citation type="journal article" date="2011" name="PLoS Genet.">
        <title>Genomic analysis of the necrotrophic fungal pathogens Sclerotinia sclerotiorum and Botrytis cinerea.</title>
        <authorList>
            <person name="Amselem J."/>
            <person name="Cuomo C.A."/>
            <person name="van Kan J.A."/>
            <person name="Viaud M."/>
            <person name="Benito E.P."/>
            <person name="Couloux A."/>
            <person name="Coutinho P.M."/>
            <person name="de Vries R.P."/>
            <person name="Dyer P.S."/>
            <person name="Fillinger S."/>
            <person name="Fournier E."/>
            <person name="Gout L."/>
            <person name="Hahn M."/>
            <person name="Kohn L."/>
            <person name="Lapalu N."/>
            <person name="Plummer K.M."/>
            <person name="Pradier J.M."/>
            <person name="Quevillon E."/>
            <person name="Sharon A."/>
            <person name="Simon A."/>
            <person name="ten Have A."/>
            <person name="Tudzynski B."/>
            <person name="Tudzynski P."/>
            <person name="Wincker P."/>
            <person name="Andrew M."/>
            <person name="Anthouard V."/>
            <person name="Beever R.E."/>
            <person name="Beffa R."/>
            <person name="Benoit I."/>
            <person name="Bouzid O."/>
            <person name="Brault B."/>
            <person name="Chen Z."/>
            <person name="Choquer M."/>
            <person name="Collemare J."/>
            <person name="Cotton P."/>
            <person name="Danchin E.G."/>
            <person name="Da Silva C."/>
            <person name="Gautier A."/>
            <person name="Giraud C."/>
            <person name="Giraud T."/>
            <person name="Gonzalez C."/>
            <person name="Grossetete S."/>
            <person name="Guldener U."/>
            <person name="Henrissat B."/>
            <person name="Howlett B.J."/>
            <person name="Kodira C."/>
            <person name="Kretschmer M."/>
            <person name="Lappartient A."/>
            <person name="Leroch M."/>
            <person name="Levis C."/>
            <person name="Mauceli E."/>
            <person name="Neuveglise C."/>
            <person name="Oeser B."/>
            <person name="Pearson M."/>
            <person name="Poulain J."/>
            <person name="Poussereau N."/>
            <person name="Quesneville H."/>
            <person name="Rascle C."/>
            <person name="Schumacher J."/>
            <person name="Segurens B."/>
            <person name="Sexton A."/>
            <person name="Silva E."/>
            <person name="Sirven C."/>
            <person name="Soanes D.M."/>
            <person name="Talbot N.J."/>
            <person name="Templeton M."/>
            <person name="Yandava C."/>
            <person name="Yarden O."/>
            <person name="Zeng Q."/>
            <person name="Rollins J.A."/>
            <person name="Lebrun M.H."/>
            <person name="Dickman M."/>
        </authorList>
    </citation>
    <scope>NUCLEOTIDE SEQUENCE [LARGE SCALE GENOMIC DNA]</scope>
    <source>
        <strain evidence="1 2">B05.10</strain>
    </source>
</reference>
<name>A0A384JJM4_BOTFB</name>
<proteinExistence type="predicted"/>
<sequence>MALKPDFLDEDAVILELIPGFPSQEFDGTSAFQNNADILDILHHNVSKRFLDFIKRTSPEIRTNILAQIPTRRVAEHNDLNSDGHFKKSPHRMQDYSTLYGNLQFSPIKYSIQVTSKGSFNEGKRLKTRDAQRRQEKKQWASFMSRTTIQLALPGLMSSRGANLHAVYWERLRQLLMTQCLCYETTDDVPDHLGIREMFAMEE</sequence>
<dbReference type="RefSeq" id="XP_024549137.1">
    <property type="nucleotide sequence ID" value="XM_024693351.1"/>
</dbReference>
<reference evidence="1 2" key="2">
    <citation type="journal article" date="2012" name="Eukaryot. Cell">
        <title>Genome update of Botrytis cinerea strains B05.10 and T4.</title>
        <authorList>
            <person name="Staats M."/>
            <person name="van Kan J.A."/>
        </authorList>
    </citation>
    <scope>NUCLEOTIDE SEQUENCE [LARGE SCALE GENOMIC DNA]</scope>
    <source>
        <strain evidence="1 2">B05.10</strain>
    </source>
</reference>
<dbReference type="OrthoDB" id="3471801at2759"/>
<evidence type="ECO:0000313" key="2">
    <source>
        <dbReference type="Proteomes" id="UP000001798"/>
    </source>
</evidence>
<dbReference type="KEGG" id="bfu:BCIN_06g01650"/>
<dbReference type="VEuPathDB" id="FungiDB:Bcin06g01650"/>
<dbReference type="Proteomes" id="UP000001798">
    <property type="component" value="Chromosome 6"/>
</dbReference>
<organism evidence="1 2">
    <name type="scientific">Botryotinia fuckeliana (strain B05.10)</name>
    <name type="common">Noble rot fungus</name>
    <name type="synonym">Botrytis cinerea</name>
    <dbReference type="NCBI Taxonomy" id="332648"/>
    <lineage>
        <taxon>Eukaryota</taxon>
        <taxon>Fungi</taxon>
        <taxon>Dikarya</taxon>
        <taxon>Ascomycota</taxon>
        <taxon>Pezizomycotina</taxon>
        <taxon>Leotiomycetes</taxon>
        <taxon>Helotiales</taxon>
        <taxon>Sclerotiniaceae</taxon>
        <taxon>Botrytis</taxon>
    </lineage>
</organism>
<gene>
    <name evidence="1" type="ORF">BCIN_06g01650</name>
</gene>
<dbReference type="EMBL" id="CP009810">
    <property type="protein sequence ID" value="ATZ50672.1"/>
    <property type="molecule type" value="Genomic_DNA"/>
</dbReference>
<dbReference type="AlphaFoldDB" id="A0A384JJM4"/>
<evidence type="ECO:0000313" key="1">
    <source>
        <dbReference type="EMBL" id="ATZ50672.1"/>
    </source>
</evidence>
<protein>
    <submittedName>
        <fullName evidence="1">Uncharacterized protein</fullName>
    </submittedName>
</protein>
<keyword evidence="2" id="KW-1185">Reference proteome</keyword>
<reference evidence="1 2" key="3">
    <citation type="journal article" date="2017" name="Mol. Plant Pathol.">
        <title>A gapless genome sequence of the fungus Botrytis cinerea.</title>
        <authorList>
            <person name="Van Kan J.A."/>
            <person name="Stassen J.H."/>
            <person name="Mosbach A."/>
            <person name="Van Der Lee T.A."/>
            <person name="Faino L."/>
            <person name="Farmer A.D."/>
            <person name="Papasotiriou D.G."/>
            <person name="Zhou S."/>
            <person name="Seidl M.F."/>
            <person name="Cottam E."/>
            <person name="Edel D."/>
            <person name="Hahn M."/>
            <person name="Schwartz D.C."/>
            <person name="Dietrich R.A."/>
            <person name="Widdison S."/>
            <person name="Scalliet G."/>
        </authorList>
    </citation>
    <scope>NUCLEOTIDE SEQUENCE [LARGE SCALE GENOMIC DNA]</scope>
    <source>
        <strain evidence="1 2">B05.10</strain>
    </source>
</reference>
<accession>A0A384JJM4</accession>
<dbReference type="GeneID" id="5440969"/>